<dbReference type="PROSITE" id="PS50089">
    <property type="entry name" value="ZF_RING_2"/>
    <property type="match status" value="1"/>
</dbReference>
<evidence type="ECO:0000256" key="1">
    <source>
        <dbReference type="ARBA" id="ARBA00022723"/>
    </source>
</evidence>
<evidence type="ECO:0000256" key="4">
    <source>
        <dbReference type="PROSITE-ProRule" id="PRU00175"/>
    </source>
</evidence>
<keyword evidence="1" id="KW-0479">Metal-binding</keyword>
<evidence type="ECO:0000259" key="5">
    <source>
        <dbReference type="PROSITE" id="PS50089"/>
    </source>
</evidence>
<keyword evidence="3" id="KW-0862">Zinc</keyword>
<dbReference type="InterPro" id="IPR050143">
    <property type="entry name" value="TRIM/RBCC"/>
</dbReference>
<dbReference type="Pfam" id="PF13920">
    <property type="entry name" value="zf-C3HC4_3"/>
    <property type="match status" value="1"/>
</dbReference>
<keyword evidence="2 4" id="KW-0863">Zinc-finger</keyword>
<dbReference type="Proteomes" id="UP000694428">
    <property type="component" value="Unplaced"/>
</dbReference>
<dbReference type="Gene3D" id="3.30.40.10">
    <property type="entry name" value="Zinc/RING finger domain, C3HC4 (zinc finger)"/>
    <property type="match status" value="1"/>
</dbReference>
<reference evidence="6" key="2">
    <citation type="submission" date="2025-09" db="UniProtKB">
        <authorList>
            <consortium name="Ensembl"/>
        </authorList>
    </citation>
    <scope>IDENTIFICATION</scope>
</reference>
<reference evidence="6" key="1">
    <citation type="submission" date="2025-08" db="UniProtKB">
        <authorList>
            <consortium name="Ensembl"/>
        </authorList>
    </citation>
    <scope>IDENTIFICATION</scope>
</reference>
<dbReference type="SUPFAM" id="SSF57850">
    <property type="entry name" value="RING/U-box"/>
    <property type="match status" value="1"/>
</dbReference>
<dbReference type="Ensembl" id="ENSPSTT00000015640.1">
    <property type="protein sequence ID" value="ENSPSTP00000014904.1"/>
    <property type="gene ID" value="ENSPSTG00000010550.1"/>
</dbReference>
<dbReference type="PROSITE" id="PS00518">
    <property type="entry name" value="ZF_RING_1"/>
    <property type="match status" value="1"/>
</dbReference>
<dbReference type="AlphaFoldDB" id="A0A8C9FHT8"/>
<evidence type="ECO:0000256" key="2">
    <source>
        <dbReference type="ARBA" id="ARBA00022771"/>
    </source>
</evidence>
<evidence type="ECO:0000313" key="7">
    <source>
        <dbReference type="Proteomes" id="UP000694428"/>
    </source>
</evidence>
<feature type="domain" description="RING-type" evidence="5">
    <location>
        <begin position="29"/>
        <end position="70"/>
    </location>
</feature>
<evidence type="ECO:0000313" key="6">
    <source>
        <dbReference type="Ensembl" id="ENSPSTP00000014904.1"/>
    </source>
</evidence>
<proteinExistence type="predicted"/>
<dbReference type="SMART" id="SM00184">
    <property type="entry name" value="RING"/>
    <property type="match status" value="1"/>
</dbReference>
<dbReference type="GO" id="GO:0008270">
    <property type="term" value="F:zinc ion binding"/>
    <property type="evidence" value="ECO:0007669"/>
    <property type="project" value="UniProtKB-KW"/>
</dbReference>
<dbReference type="InterPro" id="IPR013083">
    <property type="entry name" value="Znf_RING/FYVE/PHD"/>
</dbReference>
<accession>A0A8C9FHT8</accession>
<dbReference type="PANTHER" id="PTHR24103">
    <property type="entry name" value="E3 UBIQUITIN-PROTEIN LIGASE TRIM"/>
    <property type="match status" value="1"/>
</dbReference>
<dbReference type="InterPro" id="IPR001841">
    <property type="entry name" value="Znf_RING"/>
</dbReference>
<sequence length="86" mass="9076">MPDPPSASGPTMARALQALGEQLQAETTCPLCLELFSRPMLTACGHSLCSSCAQDLLGSPPRPTACPQCRAIIEPGSLRMSPLRTH</sequence>
<keyword evidence="7" id="KW-1185">Reference proteome</keyword>
<dbReference type="InterPro" id="IPR017907">
    <property type="entry name" value="Znf_RING_CS"/>
</dbReference>
<name>A0A8C9FHT8_PAVCR</name>
<protein>
    <recommendedName>
        <fullName evidence="5">RING-type domain-containing protein</fullName>
    </recommendedName>
</protein>
<evidence type="ECO:0000256" key="3">
    <source>
        <dbReference type="ARBA" id="ARBA00022833"/>
    </source>
</evidence>
<organism evidence="6 7">
    <name type="scientific">Pavo cristatus</name>
    <name type="common">Indian peafowl</name>
    <name type="synonym">Blue peafowl</name>
    <dbReference type="NCBI Taxonomy" id="9049"/>
    <lineage>
        <taxon>Eukaryota</taxon>
        <taxon>Metazoa</taxon>
        <taxon>Chordata</taxon>
        <taxon>Craniata</taxon>
        <taxon>Vertebrata</taxon>
        <taxon>Euteleostomi</taxon>
        <taxon>Archelosauria</taxon>
        <taxon>Archosauria</taxon>
        <taxon>Dinosauria</taxon>
        <taxon>Saurischia</taxon>
        <taxon>Theropoda</taxon>
        <taxon>Coelurosauria</taxon>
        <taxon>Aves</taxon>
        <taxon>Neognathae</taxon>
        <taxon>Galloanserae</taxon>
        <taxon>Galliformes</taxon>
        <taxon>Phasianidae</taxon>
        <taxon>Phasianinae</taxon>
        <taxon>Pavo</taxon>
    </lineage>
</organism>